<keyword evidence="2" id="KW-1185">Reference proteome</keyword>
<dbReference type="AlphaFoldDB" id="U4LEJ2"/>
<evidence type="ECO:0000313" key="2">
    <source>
        <dbReference type="Proteomes" id="UP000018144"/>
    </source>
</evidence>
<dbReference type="Proteomes" id="UP000018144">
    <property type="component" value="Unassembled WGS sequence"/>
</dbReference>
<name>U4LEJ2_PYROM</name>
<proteinExistence type="predicted"/>
<protein>
    <submittedName>
        <fullName evidence="1">Uncharacterized protein</fullName>
    </submittedName>
</protein>
<dbReference type="EMBL" id="HF935433">
    <property type="protein sequence ID" value="CCX30278.1"/>
    <property type="molecule type" value="Genomic_DNA"/>
</dbReference>
<sequence length="42" mass="4511">MGLEANRGVPCAHCSSRIDQAHIDSSWVVDPSLSLTLSQIES</sequence>
<organism evidence="1 2">
    <name type="scientific">Pyronema omphalodes (strain CBS 100304)</name>
    <name type="common">Pyronema confluens</name>
    <dbReference type="NCBI Taxonomy" id="1076935"/>
    <lineage>
        <taxon>Eukaryota</taxon>
        <taxon>Fungi</taxon>
        <taxon>Dikarya</taxon>
        <taxon>Ascomycota</taxon>
        <taxon>Pezizomycotina</taxon>
        <taxon>Pezizomycetes</taxon>
        <taxon>Pezizales</taxon>
        <taxon>Pyronemataceae</taxon>
        <taxon>Pyronema</taxon>
    </lineage>
</organism>
<reference evidence="1 2" key="1">
    <citation type="journal article" date="2013" name="PLoS Genet.">
        <title>The genome and development-dependent transcriptomes of Pyronema confluens: a window into fungal evolution.</title>
        <authorList>
            <person name="Traeger S."/>
            <person name="Altegoer F."/>
            <person name="Freitag M."/>
            <person name="Gabaldon T."/>
            <person name="Kempken F."/>
            <person name="Kumar A."/>
            <person name="Marcet-Houben M."/>
            <person name="Poggeler S."/>
            <person name="Stajich J.E."/>
            <person name="Nowrousian M."/>
        </authorList>
    </citation>
    <scope>NUCLEOTIDE SEQUENCE [LARGE SCALE GENOMIC DNA]</scope>
    <source>
        <strain evidence="2">CBS 100304</strain>
        <tissue evidence="1">Vegetative mycelium</tissue>
    </source>
</reference>
<gene>
    <name evidence="1" type="ORF">PCON_08420</name>
</gene>
<accession>U4LEJ2</accession>
<evidence type="ECO:0000313" key="1">
    <source>
        <dbReference type="EMBL" id="CCX30278.1"/>
    </source>
</evidence>